<accession>A0A246DPA8</accession>
<evidence type="ECO:0000256" key="1">
    <source>
        <dbReference type="SAM" id="Phobius"/>
    </source>
</evidence>
<protein>
    <submittedName>
        <fullName evidence="3">EamA family transporter</fullName>
    </submittedName>
</protein>
<dbReference type="Proteomes" id="UP000197269">
    <property type="component" value="Unassembled WGS sequence"/>
</dbReference>
<dbReference type="RefSeq" id="WP_088396430.1">
    <property type="nucleotide sequence ID" value="NZ_MXPU01000019.1"/>
</dbReference>
<gene>
    <name evidence="3" type="ORF">B5E41_24525</name>
</gene>
<keyword evidence="1" id="KW-1133">Transmembrane helix</keyword>
<keyword evidence="1" id="KW-0472">Membrane</keyword>
<feature type="transmembrane region" description="Helical" evidence="1">
    <location>
        <begin position="181"/>
        <end position="202"/>
    </location>
</feature>
<feature type="transmembrane region" description="Helical" evidence="1">
    <location>
        <begin position="35"/>
        <end position="53"/>
    </location>
</feature>
<evidence type="ECO:0000313" key="3">
    <source>
        <dbReference type="EMBL" id="OWO92098.1"/>
    </source>
</evidence>
<name>A0A246DPA8_9HYPH</name>
<dbReference type="SUPFAM" id="SSF103481">
    <property type="entry name" value="Multidrug resistance efflux transporter EmrE"/>
    <property type="match status" value="2"/>
</dbReference>
<feature type="domain" description="EamA" evidence="2">
    <location>
        <begin position="151"/>
        <end position="278"/>
    </location>
</feature>
<evidence type="ECO:0000259" key="2">
    <source>
        <dbReference type="Pfam" id="PF00892"/>
    </source>
</evidence>
<feature type="transmembrane region" description="Helical" evidence="1">
    <location>
        <begin position="237"/>
        <end position="256"/>
    </location>
</feature>
<dbReference type="EMBL" id="MXPU01000019">
    <property type="protein sequence ID" value="OWO92098.1"/>
    <property type="molecule type" value="Genomic_DNA"/>
</dbReference>
<reference evidence="3 4" key="1">
    <citation type="submission" date="2017-03" db="EMBL/GenBank/DDBJ databases">
        <title>Genome of strain Rhizobium sp. CNPSo 668.</title>
        <authorList>
            <person name="Ribeiro R."/>
        </authorList>
    </citation>
    <scope>NUCLEOTIDE SEQUENCE [LARGE SCALE GENOMIC DNA]</scope>
    <source>
        <strain evidence="3 4">CNPSo 668</strain>
    </source>
</reference>
<feature type="transmembrane region" description="Helical" evidence="1">
    <location>
        <begin position="73"/>
        <end position="93"/>
    </location>
</feature>
<feature type="transmembrane region" description="Helical" evidence="1">
    <location>
        <begin position="152"/>
        <end position="172"/>
    </location>
</feature>
<organism evidence="3 4">
    <name type="scientific">Rhizobium esperanzae</name>
    <dbReference type="NCBI Taxonomy" id="1967781"/>
    <lineage>
        <taxon>Bacteria</taxon>
        <taxon>Pseudomonadati</taxon>
        <taxon>Pseudomonadota</taxon>
        <taxon>Alphaproteobacteria</taxon>
        <taxon>Hyphomicrobiales</taxon>
        <taxon>Rhizobiaceae</taxon>
        <taxon>Rhizobium/Agrobacterium group</taxon>
        <taxon>Rhizobium</taxon>
    </lineage>
</organism>
<feature type="transmembrane region" description="Helical" evidence="1">
    <location>
        <begin position="99"/>
        <end position="116"/>
    </location>
</feature>
<feature type="transmembrane region" description="Helical" evidence="1">
    <location>
        <begin position="208"/>
        <end position="225"/>
    </location>
</feature>
<comment type="caution">
    <text evidence="3">The sequence shown here is derived from an EMBL/GenBank/DDBJ whole genome shotgun (WGS) entry which is preliminary data.</text>
</comment>
<dbReference type="Gene3D" id="1.10.3730.20">
    <property type="match status" value="2"/>
</dbReference>
<proteinExistence type="predicted"/>
<dbReference type="PANTHER" id="PTHR22911:SF103">
    <property type="entry name" value="BLR2811 PROTEIN"/>
    <property type="match status" value="1"/>
</dbReference>
<feature type="domain" description="EamA" evidence="2">
    <location>
        <begin position="7"/>
        <end position="140"/>
    </location>
</feature>
<feature type="transmembrane region" description="Helical" evidence="1">
    <location>
        <begin position="123"/>
        <end position="140"/>
    </location>
</feature>
<dbReference type="GO" id="GO:0016020">
    <property type="term" value="C:membrane"/>
    <property type="evidence" value="ECO:0007669"/>
    <property type="project" value="InterPro"/>
</dbReference>
<dbReference type="InterPro" id="IPR037185">
    <property type="entry name" value="EmrE-like"/>
</dbReference>
<dbReference type="AlphaFoldDB" id="A0A246DPA8"/>
<feature type="transmembrane region" description="Helical" evidence="1">
    <location>
        <begin position="262"/>
        <end position="280"/>
    </location>
</feature>
<dbReference type="InterPro" id="IPR000620">
    <property type="entry name" value="EamA_dom"/>
</dbReference>
<dbReference type="Pfam" id="PF00892">
    <property type="entry name" value="EamA"/>
    <property type="match status" value="2"/>
</dbReference>
<evidence type="ECO:0000313" key="4">
    <source>
        <dbReference type="Proteomes" id="UP000197269"/>
    </source>
</evidence>
<sequence length="303" mass="32946">MKSKTHGYIFALLALTIFSLQDAISKHLASTYPPIFVTMIRYWAFGLFTVILASKMRGGLKATARTKRPALQVARGLLLAVQVVLAITCFAVIGLARSQAIFSATPILIALLAMPILGERVGWRRWTAIGAGLFGVLLILKPEGDFFDLKLLLAVASCFNFAFYVIATRLVSRDDSSTTSFFYTGVVGAVAMTLIGPFYWSWMSSGDWGWMALVCVTSISSHYFLIRAYDSLDAAAVQPLTYLSLVYASIIGVTIYGETLSLNTIVGSAIVVAAGIFTVWREHVVARRTAAARGIAFESGDLR</sequence>
<dbReference type="PANTHER" id="PTHR22911">
    <property type="entry name" value="ACYL-MALONYL CONDENSING ENZYME-RELATED"/>
    <property type="match status" value="1"/>
</dbReference>
<keyword evidence="1" id="KW-0812">Transmembrane</keyword>